<dbReference type="PANTHER" id="PTHR32071">
    <property type="entry name" value="TRANSCRIPTIONAL REGULATORY PROTEIN"/>
    <property type="match status" value="1"/>
</dbReference>
<dbReference type="PROSITE" id="PS00676">
    <property type="entry name" value="SIGMA54_INTERACT_2"/>
    <property type="match status" value="1"/>
</dbReference>
<evidence type="ECO:0000256" key="9">
    <source>
        <dbReference type="ARBA" id="ARBA00023159"/>
    </source>
</evidence>
<proteinExistence type="predicted"/>
<dbReference type="GO" id="GO:0005737">
    <property type="term" value="C:cytoplasm"/>
    <property type="evidence" value="ECO:0007669"/>
    <property type="project" value="UniProtKB-SubCell"/>
</dbReference>
<dbReference type="GO" id="GO:0043565">
    <property type="term" value="F:sequence-specific DNA binding"/>
    <property type="evidence" value="ECO:0007669"/>
    <property type="project" value="InterPro"/>
</dbReference>
<keyword evidence="8" id="KW-0238">DNA-binding</keyword>
<dbReference type="InterPro" id="IPR058031">
    <property type="entry name" value="AAA_lid_NorR"/>
</dbReference>
<keyword evidence="4" id="KW-0547">Nucleotide-binding</keyword>
<feature type="modified residue" description="4-aspartylphosphate" evidence="11">
    <location>
        <position position="53"/>
    </location>
</feature>
<dbReference type="SMART" id="SM00448">
    <property type="entry name" value="REC"/>
    <property type="match status" value="1"/>
</dbReference>
<dbReference type="Gene3D" id="1.10.10.60">
    <property type="entry name" value="Homeodomain-like"/>
    <property type="match status" value="1"/>
</dbReference>
<keyword evidence="5" id="KW-0067">ATP-binding</keyword>
<dbReference type="Gene3D" id="1.10.8.60">
    <property type="match status" value="1"/>
</dbReference>
<dbReference type="EMBL" id="JACIJE010000009">
    <property type="protein sequence ID" value="MBB5691075.1"/>
    <property type="molecule type" value="Genomic_DNA"/>
</dbReference>
<organism evidence="14 15">
    <name type="scientific">Neoroseomonas alkaliterrae</name>
    <dbReference type="NCBI Taxonomy" id="1452450"/>
    <lineage>
        <taxon>Bacteria</taxon>
        <taxon>Pseudomonadati</taxon>
        <taxon>Pseudomonadota</taxon>
        <taxon>Alphaproteobacteria</taxon>
        <taxon>Acetobacterales</taxon>
        <taxon>Acetobacteraceae</taxon>
        <taxon>Neoroseomonas</taxon>
    </lineage>
</organism>
<dbReference type="InterPro" id="IPR027417">
    <property type="entry name" value="P-loop_NTPase"/>
</dbReference>
<keyword evidence="10" id="KW-0804">Transcription</keyword>
<dbReference type="Proteomes" id="UP000562254">
    <property type="component" value="Unassembled WGS sequence"/>
</dbReference>
<dbReference type="GO" id="GO:0005524">
    <property type="term" value="F:ATP binding"/>
    <property type="evidence" value="ECO:0007669"/>
    <property type="project" value="UniProtKB-KW"/>
</dbReference>
<dbReference type="InterPro" id="IPR009057">
    <property type="entry name" value="Homeodomain-like_sf"/>
</dbReference>
<evidence type="ECO:0000313" key="15">
    <source>
        <dbReference type="Proteomes" id="UP000562254"/>
    </source>
</evidence>
<sequence length="472" mass="51794">MAHEILIVDDEPDIRTLIEGILSDEGYETRQAHNADTAIAAFRQRRPSLVILDIWLQNSRLDGLGILQALHVEEPQVPVVMISGHGTIETAVQAIQQGAYDFIEKPFKSDRLLLVVARALEAARLKREVSELKLRAGAETELVGASSALGQLRQAIEKVAPTGSRVLITGPAGAGKEVAARMIHARSRRADGPFLVLNCATLNPARFEEELFGVEAGPDPLAQPRRAGVLERAHGGTLLLDEVADMPLETQGKIVRALQEQGFERVGGGTRVKVDVRVLSTTNRDLAAEIAAGRFREDLFYRLAVVPLRVPALRERREDVPPLARHFMRRAAETTGVAARELSEDALAAMQAYDWPGNVRELRNLIDWLLIMAPGDAKEPIRPDMLPPQVGAAAPAVLKLDRSSEIMTLPLREARELFERQYLEAQLLRFGGNISRTANFVGMERSALHRKLKFLGVQAEDRASPPGTVGNA</sequence>
<evidence type="ECO:0000259" key="12">
    <source>
        <dbReference type="PROSITE" id="PS50045"/>
    </source>
</evidence>
<dbReference type="Pfam" id="PF02954">
    <property type="entry name" value="HTH_8"/>
    <property type="match status" value="1"/>
</dbReference>
<comment type="subcellular location">
    <subcellularLocation>
        <location evidence="1">Cytoplasm</location>
    </subcellularLocation>
</comment>
<evidence type="ECO:0000313" key="14">
    <source>
        <dbReference type="EMBL" id="MBB5691075.1"/>
    </source>
</evidence>
<dbReference type="FunFam" id="1.10.8.60:FF:000014">
    <property type="entry name" value="DNA-binding transcriptional regulator NtrC"/>
    <property type="match status" value="1"/>
</dbReference>
<accession>A0A840XR86</accession>
<dbReference type="RefSeq" id="WP_184486463.1">
    <property type="nucleotide sequence ID" value="NZ_JAAEDJ010000003.1"/>
</dbReference>
<dbReference type="FunFam" id="3.40.50.300:FF:000006">
    <property type="entry name" value="DNA-binding transcriptional regulator NtrC"/>
    <property type="match status" value="1"/>
</dbReference>
<evidence type="ECO:0000256" key="10">
    <source>
        <dbReference type="ARBA" id="ARBA00023163"/>
    </source>
</evidence>
<dbReference type="Pfam" id="PF00072">
    <property type="entry name" value="Response_reg"/>
    <property type="match status" value="1"/>
</dbReference>
<dbReference type="Pfam" id="PF25601">
    <property type="entry name" value="AAA_lid_14"/>
    <property type="match status" value="1"/>
</dbReference>
<feature type="domain" description="Sigma-54 factor interaction" evidence="12">
    <location>
        <begin position="142"/>
        <end position="371"/>
    </location>
</feature>
<dbReference type="Gene3D" id="3.40.50.2300">
    <property type="match status" value="1"/>
</dbReference>
<dbReference type="CDD" id="cd17550">
    <property type="entry name" value="REC_NtrX-like"/>
    <property type="match status" value="1"/>
</dbReference>
<evidence type="ECO:0000259" key="13">
    <source>
        <dbReference type="PROSITE" id="PS50110"/>
    </source>
</evidence>
<evidence type="ECO:0000256" key="1">
    <source>
        <dbReference type="ARBA" id="ARBA00004496"/>
    </source>
</evidence>
<evidence type="ECO:0000256" key="7">
    <source>
        <dbReference type="ARBA" id="ARBA00023015"/>
    </source>
</evidence>
<dbReference type="CDD" id="cd00009">
    <property type="entry name" value="AAA"/>
    <property type="match status" value="1"/>
</dbReference>
<dbReference type="SUPFAM" id="SSF46689">
    <property type="entry name" value="Homeodomain-like"/>
    <property type="match status" value="1"/>
</dbReference>
<keyword evidence="2" id="KW-0963">Cytoplasm</keyword>
<evidence type="ECO:0000256" key="11">
    <source>
        <dbReference type="PROSITE-ProRule" id="PRU00169"/>
    </source>
</evidence>
<dbReference type="SUPFAM" id="SSF52172">
    <property type="entry name" value="CheY-like"/>
    <property type="match status" value="1"/>
</dbReference>
<dbReference type="InterPro" id="IPR002197">
    <property type="entry name" value="HTH_Fis"/>
</dbReference>
<dbReference type="PANTHER" id="PTHR32071:SF17">
    <property type="entry name" value="TRANSCRIPTIONAL REGULATOR (NTRC FAMILY)"/>
    <property type="match status" value="1"/>
</dbReference>
<dbReference type="PROSITE" id="PS50045">
    <property type="entry name" value="SIGMA54_INTERACT_4"/>
    <property type="match status" value="1"/>
</dbReference>
<evidence type="ECO:0000256" key="2">
    <source>
        <dbReference type="ARBA" id="ARBA00022490"/>
    </source>
</evidence>
<dbReference type="FunFam" id="3.40.50.2300:FF:000018">
    <property type="entry name" value="DNA-binding transcriptional regulator NtrC"/>
    <property type="match status" value="1"/>
</dbReference>
<evidence type="ECO:0000256" key="6">
    <source>
        <dbReference type="ARBA" id="ARBA00023012"/>
    </source>
</evidence>
<keyword evidence="6" id="KW-0902">Two-component regulatory system</keyword>
<dbReference type="PROSITE" id="PS00688">
    <property type="entry name" value="SIGMA54_INTERACT_3"/>
    <property type="match status" value="1"/>
</dbReference>
<dbReference type="Pfam" id="PF00158">
    <property type="entry name" value="Sigma54_activat"/>
    <property type="match status" value="1"/>
</dbReference>
<dbReference type="InterPro" id="IPR002078">
    <property type="entry name" value="Sigma_54_int"/>
</dbReference>
<dbReference type="AlphaFoldDB" id="A0A840XR86"/>
<dbReference type="InterPro" id="IPR001789">
    <property type="entry name" value="Sig_transdc_resp-reg_receiver"/>
</dbReference>
<keyword evidence="7" id="KW-0805">Transcription regulation</keyword>
<dbReference type="InterPro" id="IPR011006">
    <property type="entry name" value="CheY-like_superfamily"/>
</dbReference>
<dbReference type="GO" id="GO:0006355">
    <property type="term" value="P:regulation of DNA-templated transcription"/>
    <property type="evidence" value="ECO:0007669"/>
    <property type="project" value="InterPro"/>
</dbReference>
<comment type="caution">
    <text evidence="14">The sequence shown here is derived from an EMBL/GenBank/DDBJ whole genome shotgun (WGS) entry which is preliminary data.</text>
</comment>
<evidence type="ECO:0000256" key="4">
    <source>
        <dbReference type="ARBA" id="ARBA00022741"/>
    </source>
</evidence>
<dbReference type="PROSITE" id="PS50110">
    <property type="entry name" value="RESPONSE_REGULATORY"/>
    <property type="match status" value="1"/>
</dbReference>
<name>A0A840XR86_9PROT</name>
<keyword evidence="15" id="KW-1185">Reference proteome</keyword>
<dbReference type="InterPro" id="IPR003593">
    <property type="entry name" value="AAA+_ATPase"/>
</dbReference>
<gene>
    <name evidence="14" type="ORF">FHS88_003218</name>
</gene>
<feature type="domain" description="Response regulatory" evidence="13">
    <location>
        <begin position="4"/>
        <end position="120"/>
    </location>
</feature>
<evidence type="ECO:0000256" key="8">
    <source>
        <dbReference type="ARBA" id="ARBA00023125"/>
    </source>
</evidence>
<dbReference type="InterPro" id="IPR025943">
    <property type="entry name" value="Sigma_54_int_dom_ATP-bd_2"/>
</dbReference>
<reference evidence="14 15" key="1">
    <citation type="submission" date="2020-08" db="EMBL/GenBank/DDBJ databases">
        <title>Genomic Encyclopedia of Type Strains, Phase IV (KMG-IV): sequencing the most valuable type-strain genomes for metagenomic binning, comparative biology and taxonomic classification.</title>
        <authorList>
            <person name="Goeker M."/>
        </authorList>
    </citation>
    <scope>NUCLEOTIDE SEQUENCE [LARGE SCALE GENOMIC DNA]</scope>
    <source>
        <strain evidence="14 15">DSM 25895</strain>
    </source>
</reference>
<dbReference type="FunFam" id="1.10.10.60:FF:000165">
    <property type="entry name" value="Two-component system nitrogen regulation response regulator NtrX"/>
    <property type="match status" value="1"/>
</dbReference>
<keyword evidence="3 11" id="KW-0597">Phosphoprotein</keyword>
<evidence type="ECO:0000256" key="3">
    <source>
        <dbReference type="ARBA" id="ARBA00022553"/>
    </source>
</evidence>
<dbReference type="Gene3D" id="3.40.50.300">
    <property type="entry name" value="P-loop containing nucleotide triphosphate hydrolases"/>
    <property type="match status" value="1"/>
</dbReference>
<dbReference type="GO" id="GO:0000160">
    <property type="term" value="P:phosphorelay signal transduction system"/>
    <property type="evidence" value="ECO:0007669"/>
    <property type="project" value="UniProtKB-KW"/>
</dbReference>
<dbReference type="SUPFAM" id="SSF52540">
    <property type="entry name" value="P-loop containing nucleoside triphosphate hydrolases"/>
    <property type="match status" value="1"/>
</dbReference>
<dbReference type="InterPro" id="IPR025944">
    <property type="entry name" value="Sigma_54_int_dom_CS"/>
</dbReference>
<protein>
    <submittedName>
        <fullName evidence="14">Two-component system nitrogen regulation response regulator NtrX</fullName>
    </submittedName>
</protein>
<dbReference type="SMART" id="SM00382">
    <property type="entry name" value="AAA"/>
    <property type="match status" value="1"/>
</dbReference>
<keyword evidence="9" id="KW-0010">Activator</keyword>
<evidence type="ECO:0000256" key="5">
    <source>
        <dbReference type="ARBA" id="ARBA00022840"/>
    </source>
</evidence>